<evidence type="ECO:0000313" key="3">
    <source>
        <dbReference type="Proteomes" id="UP000321393"/>
    </source>
</evidence>
<evidence type="ECO:0000313" key="1">
    <source>
        <dbReference type="EMBL" id="KAA0039510.1"/>
    </source>
</evidence>
<comment type="caution">
    <text evidence="1">The sequence shown here is derived from an EMBL/GenBank/DDBJ whole genome shotgun (WGS) entry which is preliminary data.</text>
</comment>
<dbReference type="EMBL" id="SSTD01008704">
    <property type="protein sequence ID" value="TYK15264.1"/>
    <property type="molecule type" value="Genomic_DNA"/>
</dbReference>
<sequence length="89" mass="10693">MIKFPINGAAMSYDYLSPINRKKIKKSKRFLADKVRKSRRPMREIHKFLVKWKNLPVEVSSQERVEDREVWKQKIEEFQLRQLTGTSTV</sequence>
<dbReference type="Proteomes" id="UP000321393">
    <property type="component" value="Unassembled WGS sequence"/>
</dbReference>
<protein>
    <submittedName>
        <fullName evidence="1">Uncharacterized protein</fullName>
    </submittedName>
</protein>
<dbReference type="AlphaFoldDB" id="A0A5A7T8E6"/>
<proteinExistence type="predicted"/>
<evidence type="ECO:0000313" key="2">
    <source>
        <dbReference type="EMBL" id="TYK15264.1"/>
    </source>
</evidence>
<dbReference type="Gene3D" id="2.40.50.40">
    <property type="match status" value="1"/>
</dbReference>
<organism evidence="1 3">
    <name type="scientific">Cucumis melo var. makuwa</name>
    <name type="common">Oriental melon</name>
    <dbReference type="NCBI Taxonomy" id="1194695"/>
    <lineage>
        <taxon>Eukaryota</taxon>
        <taxon>Viridiplantae</taxon>
        <taxon>Streptophyta</taxon>
        <taxon>Embryophyta</taxon>
        <taxon>Tracheophyta</taxon>
        <taxon>Spermatophyta</taxon>
        <taxon>Magnoliopsida</taxon>
        <taxon>eudicotyledons</taxon>
        <taxon>Gunneridae</taxon>
        <taxon>Pentapetalae</taxon>
        <taxon>rosids</taxon>
        <taxon>fabids</taxon>
        <taxon>Cucurbitales</taxon>
        <taxon>Cucurbitaceae</taxon>
        <taxon>Benincaseae</taxon>
        <taxon>Cucumis</taxon>
    </lineage>
</organism>
<evidence type="ECO:0000313" key="4">
    <source>
        <dbReference type="Proteomes" id="UP000321947"/>
    </source>
</evidence>
<accession>A0A5A7T8E6</accession>
<name>A0A5A7T8E6_CUCMM</name>
<dbReference type="SUPFAM" id="SSF54160">
    <property type="entry name" value="Chromo domain-like"/>
    <property type="match status" value="1"/>
</dbReference>
<dbReference type="Proteomes" id="UP000321947">
    <property type="component" value="Unassembled WGS sequence"/>
</dbReference>
<dbReference type="InterPro" id="IPR016197">
    <property type="entry name" value="Chromo-like_dom_sf"/>
</dbReference>
<dbReference type="EMBL" id="SSTE01018412">
    <property type="protein sequence ID" value="KAA0039510.1"/>
    <property type="molecule type" value="Genomic_DNA"/>
</dbReference>
<gene>
    <name evidence="2" type="ORF">E5676_scaffold892G00410</name>
    <name evidence="1" type="ORF">E6C27_scaffold64G003320</name>
</gene>
<reference evidence="3 4" key="1">
    <citation type="submission" date="2019-08" db="EMBL/GenBank/DDBJ databases">
        <title>Draft genome sequences of two oriental melons (Cucumis melo L. var makuwa).</title>
        <authorList>
            <person name="Kwon S.-Y."/>
        </authorList>
    </citation>
    <scope>NUCLEOTIDE SEQUENCE [LARGE SCALE GENOMIC DNA]</scope>
    <source>
        <strain evidence="4">cv. Chang Bougi</strain>
        <strain evidence="3">cv. SW 3</strain>
        <tissue evidence="1">Leaf</tissue>
    </source>
</reference>